<evidence type="ECO:0000313" key="2">
    <source>
        <dbReference type="EMBL" id="MER2996643.1"/>
    </source>
</evidence>
<dbReference type="Proteomes" id="UP001476807">
    <property type="component" value="Unassembled WGS sequence"/>
</dbReference>
<sequence length="89" mass="9732">MKKLLFVVTIALSATACSSDNNLQDTLYNVVESGASMAIDSLHNAANKELERHTGIDSLATKIGAADTINVEREIERGMKRRIIEELSK</sequence>
<evidence type="ECO:0000313" key="3">
    <source>
        <dbReference type="Proteomes" id="UP001476807"/>
    </source>
</evidence>
<feature type="signal peptide" evidence="1">
    <location>
        <begin position="1"/>
        <end position="19"/>
    </location>
</feature>
<gene>
    <name evidence="2" type="ORF">ABS362_03750</name>
</gene>
<keyword evidence="1" id="KW-0732">Signal</keyword>
<keyword evidence="3" id="KW-1185">Reference proteome</keyword>
<evidence type="ECO:0000256" key="1">
    <source>
        <dbReference type="SAM" id="SignalP"/>
    </source>
</evidence>
<evidence type="ECO:0008006" key="4">
    <source>
        <dbReference type="Google" id="ProtNLM"/>
    </source>
</evidence>
<dbReference type="RefSeq" id="WP_350410959.1">
    <property type="nucleotide sequence ID" value="NZ_JBEOKT010000003.1"/>
</dbReference>
<name>A0ABV1RQI5_9BACT</name>
<reference evidence="2 3" key="1">
    <citation type="submission" date="2024-06" db="EMBL/GenBank/DDBJ databases">
        <title>Pontibacter populi HYL7-15.</title>
        <authorList>
            <person name="Kim M.K."/>
        </authorList>
    </citation>
    <scope>NUCLEOTIDE SEQUENCE [LARGE SCALE GENOMIC DNA]</scope>
    <source>
        <strain evidence="2 3">HYL7-15</strain>
    </source>
</reference>
<protein>
    <recommendedName>
        <fullName evidence="4">Lipoprotein</fullName>
    </recommendedName>
</protein>
<dbReference type="EMBL" id="JBEOKT010000003">
    <property type="protein sequence ID" value="MER2996643.1"/>
    <property type="molecule type" value="Genomic_DNA"/>
</dbReference>
<accession>A0ABV1RQI5</accession>
<feature type="chain" id="PRO_5046239068" description="Lipoprotein" evidence="1">
    <location>
        <begin position="20"/>
        <end position="89"/>
    </location>
</feature>
<organism evidence="2 3">
    <name type="scientific">Pontibacter populi</name>
    <dbReference type="NCBI Taxonomy" id="890055"/>
    <lineage>
        <taxon>Bacteria</taxon>
        <taxon>Pseudomonadati</taxon>
        <taxon>Bacteroidota</taxon>
        <taxon>Cytophagia</taxon>
        <taxon>Cytophagales</taxon>
        <taxon>Hymenobacteraceae</taxon>
        <taxon>Pontibacter</taxon>
    </lineage>
</organism>
<proteinExistence type="predicted"/>
<comment type="caution">
    <text evidence="2">The sequence shown here is derived from an EMBL/GenBank/DDBJ whole genome shotgun (WGS) entry which is preliminary data.</text>
</comment>
<dbReference type="PROSITE" id="PS51257">
    <property type="entry name" value="PROKAR_LIPOPROTEIN"/>
    <property type="match status" value="1"/>
</dbReference>